<comment type="caution">
    <text evidence="2">The sequence shown here is derived from an EMBL/GenBank/DDBJ whole genome shotgun (WGS) entry which is preliminary data.</text>
</comment>
<dbReference type="Pfam" id="PF14808">
    <property type="entry name" value="TMEM164"/>
    <property type="match status" value="1"/>
</dbReference>
<keyword evidence="1" id="KW-1133">Transmembrane helix</keyword>
<accession>A0A2V3A6A8</accession>
<dbReference type="AlphaFoldDB" id="A0A2V3A6A8"/>
<evidence type="ECO:0000313" key="3">
    <source>
        <dbReference type="Proteomes" id="UP000247150"/>
    </source>
</evidence>
<gene>
    <name evidence="2" type="ORF">DFO73_101798</name>
</gene>
<keyword evidence="1" id="KW-0812">Transmembrane</keyword>
<evidence type="ECO:0000256" key="1">
    <source>
        <dbReference type="SAM" id="Phobius"/>
    </source>
</evidence>
<reference evidence="2 3" key="1">
    <citation type="submission" date="2018-05" db="EMBL/GenBank/DDBJ databases">
        <title>Freshwater and sediment microbial communities from various areas in North America, analyzing microbe dynamics in response to fracking.</title>
        <authorList>
            <person name="Lamendella R."/>
        </authorList>
    </citation>
    <scope>NUCLEOTIDE SEQUENCE [LARGE SCALE GENOMIC DNA]</scope>
    <source>
        <strain evidence="2 3">15_TX</strain>
    </source>
</reference>
<organism evidence="2 3">
    <name type="scientific">Cytobacillus oceanisediminis</name>
    <dbReference type="NCBI Taxonomy" id="665099"/>
    <lineage>
        <taxon>Bacteria</taxon>
        <taxon>Bacillati</taxon>
        <taxon>Bacillota</taxon>
        <taxon>Bacilli</taxon>
        <taxon>Bacillales</taxon>
        <taxon>Bacillaceae</taxon>
        <taxon>Cytobacillus</taxon>
    </lineage>
</organism>
<feature type="transmembrane region" description="Helical" evidence="1">
    <location>
        <begin position="203"/>
        <end position="224"/>
    </location>
</feature>
<feature type="transmembrane region" description="Helical" evidence="1">
    <location>
        <begin position="75"/>
        <end position="92"/>
    </location>
</feature>
<sequence>MFSVTGMQGFELFSLMHLVTLVVFFFTCWWLVYYRQALRPYQKIIRWTLFVTLLACEVTYHLWLVLTDQWDVADLPLQLCSFSTFIALFLFLRGNKKAFYLLYFIGTIPPILSMVTPDMIYQFPHFRYIKYFLHHSAIPLAVLYFILFEGNRVPKKAVLNSFLMLNVIAVPGFLLNQLLGTNFFYLASPTETKTLLSFFGSGIWYYVTLEITALIVFYITYIPMHYLQKEENKNLKGEGE</sequence>
<feature type="transmembrane region" description="Helical" evidence="1">
    <location>
        <begin position="128"/>
        <end position="147"/>
    </location>
</feature>
<protein>
    <submittedName>
        <fullName evidence="2">Putative integral membrane protein (TIGR02206 family)</fullName>
    </submittedName>
</protein>
<dbReference type="EMBL" id="QGTW01000001">
    <property type="protein sequence ID" value="PWW32533.1"/>
    <property type="molecule type" value="Genomic_DNA"/>
</dbReference>
<dbReference type="RefSeq" id="WP_110063443.1">
    <property type="nucleotide sequence ID" value="NZ_QGTW01000001.1"/>
</dbReference>
<dbReference type="OrthoDB" id="9813172at2"/>
<keyword evidence="1" id="KW-0472">Membrane</keyword>
<proteinExistence type="predicted"/>
<name>A0A2V3A6A8_9BACI</name>
<feature type="transmembrane region" description="Helical" evidence="1">
    <location>
        <begin position="159"/>
        <end position="179"/>
    </location>
</feature>
<dbReference type="Proteomes" id="UP000247150">
    <property type="component" value="Unassembled WGS sequence"/>
</dbReference>
<feature type="transmembrane region" description="Helical" evidence="1">
    <location>
        <begin position="12"/>
        <end position="32"/>
    </location>
</feature>
<evidence type="ECO:0000313" key="2">
    <source>
        <dbReference type="EMBL" id="PWW32533.1"/>
    </source>
</evidence>
<dbReference type="NCBIfam" id="TIGR02206">
    <property type="entry name" value="intg_mem_TP0381"/>
    <property type="match status" value="1"/>
</dbReference>
<feature type="transmembrane region" description="Helical" evidence="1">
    <location>
        <begin position="99"/>
        <end position="116"/>
    </location>
</feature>
<dbReference type="InterPro" id="IPR011737">
    <property type="entry name" value="CHP02206_TP0381"/>
</dbReference>
<feature type="transmembrane region" description="Helical" evidence="1">
    <location>
        <begin position="44"/>
        <end position="63"/>
    </location>
</feature>